<dbReference type="Proteomes" id="UP001179280">
    <property type="component" value="Unassembled WGS sequence"/>
</dbReference>
<reference evidence="2" key="1">
    <citation type="submission" date="2021-01" db="EMBL/GenBank/DDBJ databases">
        <title>Genomic Encyclopedia of Type Strains, Phase IV (KMG-IV): sequencing the most valuable type-strain genomes for metagenomic binning, comparative biology and taxonomic classification.</title>
        <authorList>
            <person name="Goeker M."/>
        </authorList>
    </citation>
    <scope>NUCLEOTIDE SEQUENCE</scope>
    <source>
        <strain evidence="2">DSM 21943</strain>
    </source>
</reference>
<accession>A0ABS2SYE7</accession>
<feature type="transmembrane region" description="Helical" evidence="1">
    <location>
        <begin position="7"/>
        <end position="28"/>
    </location>
</feature>
<keyword evidence="1" id="KW-1133">Transmembrane helix</keyword>
<keyword evidence="1" id="KW-0812">Transmembrane</keyword>
<comment type="caution">
    <text evidence="2">The sequence shown here is derived from an EMBL/GenBank/DDBJ whole genome shotgun (WGS) entry which is preliminary data.</text>
</comment>
<keyword evidence="3" id="KW-1185">Reference proteome</keyword>
<organism evidence="2 3">
    <name type="scientific">Shouchella xiaoxiensis</name>
    <dbReference type="NCBI Taxonomy" id="766895"/>
    <lineage>
        <taxon>Bacteria</taxon>
        <taxon>Bacillati</taxon>
        <taxon>Bacillota</taxon>
        <taxon>Bacilli</taxon>
        <taxon>Bacillales</taxon>
        <taxon>Bacillaceae</taxon>
        <taxon>Shouchella</taxon>
    </lineage>
</organism>
<proteinExistence type="predicted"/>
<sequence>MSRNFQVAIWVALGLFLAFALIGLITFFSNI</sequence>
<evidence type="ECO:0000256" key="1">
    <source>
        <dbReference type="SAM" id="Phobius"/>
    </source>
</evidence>
<evidence type="ECO:0000313" key="2">
    <source>
        <dbReference type="EMBL" id="MBM7839262.1"/>
    </source>
</evidence>
<dbReference type="EMBL" id="JAFBCV010000007">
    <property type="protein sequence ID" value="MBM7839262.1"/>
    <property type="molecule type" value="Genomic_DNA"/>
</dbReference>
<evidence type="ECO:0008006" key="4">
    <source>
        <dbReference type="Google" id="ProtNLM"/>
    </source>
</evidence>
<gene>
    <name evidence="2" type="ORF">JOC54_002533</name>
</gene>
<protein>
    <recommendedName>
        <fullName evidence="4">YnhF family membrane protein</fullName>
    </recommendedName>
</protein>
<evidence type="ECO:0000313" key="3">
    <source>
        <dbReference type="Proteomes" id="UP001179280"/>
    </source>
</evidence>
<keyword evidence="1" id="KW-0472">Membrane</keyword>
<name>A0ABS2SYE7_9BACI</name>